<gene>
    <name evidence="2" type="ORF">DB32_006951</name>
</gene>
<evidence type="ECO:0000313" key="3">
    <source>
        <dbReference type="Proteomes" id="UP000034883"/>
    </source>
</evidence>
<proteinExistence type="predicted"/>
<organism evidence="2 3">
    <name type="scientific">Sandaracinus amylolyticus</name>
    <dbReference type="NCBI Taxonomy" id="927083"/>
    <lineage>
        <taxon>Bacteria</taxon>
        <taxon>Pseudomonadati</taxon>
        <taxon>Myxococcota</taxon>
        <taxon>Polyangia</taxon>
        <taxon>Polyangiales</taxon>
        <taxon>Sandaracinaceae</taxon>
        <taxon>Sandaracinus</taxon>
    </lineage>
</organism>
<feature type="region of interest" description="Disordered" evidence="1">
    <location>
        <begin position="241"/>
        <end position="272"/>
    </location>
</feature>
<dbReference type="RefSeq" id="WP_053236814.1">
    <property type="nucleotide sequence ID" value="NZ_CP011125.1"/>
</dbReference>
<accession>A0A0F6W882</accession>
<name>A0A0F6W882_9BACT</name>
<dbReference type="EMBL" id="CP011125">
    <property type="protein sequence ID" value="AKF09802.1"/>
    <property type="molecule type" value="Genomic_DNA"/>
</dbReference>
<feature type="region of interest" description="Disordered" evidence="1">
    <location>
        <begin position="1"/>
        <end position="21"/>
    </location>
</feature>
<dbReference type="Proteomes" id="UP000034883">
    <property type="component" value="Chromosome"/>
</dbReference>
<dbReference type="OrthoDB" id="5512622at2"/>
<evidence type="ECO:0000256" key="1">
    <source>
        <dbReference type="SAM" id="MobiDB-lite"/>
    </source>
</evidence>
<dbReference type="KEGG" id="samy:DB32_006951"/>
<feature type="compositionally biased region" description="Basic and acidic residues" evidence="1">
    <location>
        <begin position="253"/>
        <end position="265"/>
    </location>
</feature>
<sequence length="272" mass="29386">MAKKKSPRIARPAAAPDEVAAAYQRTEKDIEALPKERVGRVNADVPTAVSLALGALPALESLRGELQAALKHPPLAEIARLHDRALAALYAHLHHAPKITVSEADLEEARVQRERLLASADAHVAHGQLDADAIAAVREGQGHLDRANDLIALAALFRGVWSELEGHTQVTDAQLDRATVLGTTLVAALGAKELGTGPATGGASWSDRRNRAFRLLMNDYDEIRWAVEYVRRHEGDAASYAPPLYLNQRSRPRKPDETDAQREEGGSLVGNG</sequence>
<keyword evidence="3" id="KW-1185">Reference proteome</keyword>
<evidence type="ECO:0000313" key="2">
    <source>
        <dbReference type="EMBL" id="AKF09802.1"/>
    </source>
</evidence>
<dbReference type="AlphaFoldDB" id="A0A0F6W882"/>
<reference evidence="2 3" key="1">
    <citation type="submission" date="2015-03" db="EMBL/GenBank/DDBJ databases">
        <title>Genome assembly of Sandaracinus amylolyticus DSM 53668.</title>
        <authorList>
            <person name="Sharma G."/>
            <person name="Subramanian S."/>
        </authorList>
    </citation>
    <scope>NUCLEOTIDE SEQUENCE [LARGE SCALE GENOMIC DNA]</scope>
    <source>
        <strain evidence="2 3">DSM 53668</strain>
    </source>
</reference>
<dbReference type="STRING" id="927083.DB32_006951"/>
<protein>
    <submittedName>
        <fullName evidence="2">Uncharacterized protein</fullName>
    </submittedName>
</protein>
<feature type="compositionally biased region" description="Low complexity" evidence="1">
    <location>
        <begin position="10"/>
        <end position="21"/>
    </location>
</feature>